<dbReference type="Gene3D" id="3.40.50.300">
    <property type="entry name" value="P-loop containing nucleotide triphosphate hydrolases"/>
    <property type="match status" value="1"/>
</dbReference>
<dbReference type="Pfam" id="PF24883">
    <property type="entry name" value="NPHP3_N"/>
    <property type="match status" value="1"/>
</dbReference>
<dbReference type="InterPro" id="IPR015943">
    <property type="entry name" value="WD40/YVTN_repeat-like_dom_sf"/>
</dbReference>
<evidence type="ECO:0000256" key="5">
    <source>
        <dbReference type="ARBA" id="ARBA00039514"/>
    </source>
</evidence>
<protein>
    <recommendedName>
        <fullName evidence="4">WD repeat-containing protein JIP5</fullName>
    </recommendedName>
    <alternativeName>
        <fullName evidence="5">WD repeat-containing protein jip5</fullName>
    </alternativeName>
</protein>
<dbReference type="InParanoid" id="J4H5D9"/>
<keyword evidence="3" id="KW-0677">Repeat</keyword>
<dbReference type="InterPro" id="IPR007111">
    <property type="entry name" value="NACHT_NTPase"/>
</dbReference>
<organism evidence="9 10">
    <name type="scientific">Fibroporia radiculosa</name>
    <dbReference type="NCBI Taxonomy" id="599839"/>
    <lineage>
        <taxon>Eukaryota</taxon>
        <taxon>Fungi</taxon>
        <taxon>Dikarya</taxon>
        <taxon>Basidiomycota</taxon>
        <taxon>Agaricomycotina</taxon>
        <taxon>Agaricomycetes</taxon>
        <taxon>Polyporales</taxon>
        <taxon>Fibroporiaceae</taxon>
        <taxon>Fibroporia</taxon>
    </lineage>
</organism>
<evidence type="ECO:0000259" key="8">
    <source>
        <dbReference type="PROSITE" id="PS50837"/>
    </source>
</evidence>
<dbReference type="InterPro" id="IPR035992">
    <property type="entry name" value="Ricin_B-like_lectins"/>
</dbReference>
<dbReference type="GeneID" id="24101469"/>
<dbReference type="InterPro" id="IPR001680">
    <property type="entry name" value="WD40_rpt"/>
</dbReference>
<evidence type="ECO:0000256" key="2">
    <source>
        <dbReference type="ARBA" id="ARBA00022574"/>
    </source>
</evidence>
<dbReference type="InterPro" id="IPR011047">
    <property type="entry name" value="Quinoprotein_ADH-like_sf"/>
</dbReference>
<reference evidence="9 10" key="1">
    <citation type="journal article" date="2012" name="Appl. Environ. Microbiol.">
        <title>Short-read sequencing for genomic analysis of the brown rot fungus Fibroporia radiculosa.</title>
        <authorList>
            <person name="Tang J.D."/>
            <person name="Perkins A.D."/>
            <person name="Sonstegard T.S."/>
            <person name="Schroeder S.G."/>
            <person name="Burgess S.C."/>
            <person name="Diehl S.V."/>
        </authorList>
    </citation>
    <scope>NUCLEOTIDE SEQUENCE [LARGE SCALE GENOMIC DNA]</scope>
    <source>
        <strain evidence="9 10">TFFH 294</strain>
    </source>
</reference>
<dbReference type="PANTHER" id="PTHR44019">
    <property type="entry name" value="WD REPEAT-CONTAINING PROTEIN 55"/>
    <property type="match status" value="1"/>
</dbReference>
<dbReference type="HOGENOM" id="CLU_244105_0_0_1"/>
<feature type="region of interest" description="Disordered" evidence="7">
    <location>
        <begin position="302"/>
        <end position="393"/>
    </location>
</feature>
<proteinExistence type="inferred from homology"/>
<evidence type="ECO:0000256" key="7">
    <source>
        <dbReference type="SAM" id="MobiDB-lite"/>
    </source>
</evidence>
<dbReference type="STRING" id="599839.J4H5D9"/>
<dbReference type="Gene3D" id="2.80.10.50">
    <property type="match status" value="1"/>
</dbReference>
<keyword evidence="2 6" id="KW-0853">WD repeat</keyword>
<gene>
    <name evidence="9" type="ORF">FIBRA_08846</name>
</gene>
<dbReference type="SUPFAM" id="SSF50998">
    <property type="entry name" value="Quinoprotein alcohol dehydrogenase-like"/>
    <property type="match status" value="1"/>
</dbReference>
<dbReference type="Gene3D" id="2.130.10.10">
    <property type="entry name" value="YVTN repeat-like/Quinoprotein amine dehydrogenase"/>
    <property type="match status" value="4"/>
</dbReference>
<dbReference type="InterPro" id="IPR027417">
    <property type="entry name" value="P-loop_NTPase"/>
</dbReference>
<evidence type="ECO:0000313" key="9">
    <source>
        <dbReference type="EMBL" id="CCM06569.1"/>
    </source>
</evidence>
<dbReference type="PROSITE" id="PS50082">
    <property type="entry name" value="WD_REPEATS_2"/>
    <property type="match status" value="1"/>
</dbReference>
<dbReference type="Proteomes" id="UP000006352">
    <property type="component" value="Unassembled WGS sequence"/>
</dbReference>
<dbReference type="EMBL" id="HE797398">
    <property type="protein sequence ID" value="CCM06569.1"/>
    <property type="molecule type" value="Genomic_DNA"/>
</dbReference>
<dbReference type="InterPro" id="IPR056884">
    <property type="entry name" value="NPHP3-like_N"/>
</dbReference>
<dbReference type="SUPFAM" id="SSF50978">
    <property type="entry name" value="WD40 repeat-like"/>
    <property type="match status" value="1"/>
</dbReference>
<dbReference type="InterPro" id="IPR036322">
    <property type="entry name" value="WD40_repeat_dom_sf"/>
</dbReference>
<evidence type="ECO:0000256" key="3">
    <source>
        <dbReference type="ARBA" id="ARBA00022737"/>
    </source>
</evidence>
<dbReference type="OrthoDB" id="2288928at2759"/>
<evidence type="ECO:0000256" key="6">
    <source>
        <dbReference type="PROSITE-ProRule" id="PRU00221"/>
    </source>
</evidence>
<evidence type="ECO:0000313" key="10">
    <source>
        <dbReference type="Proteomes" id="UP000006352"/>
    </source>
</evidence>
<dbReference type="SMART" id="SM00320">
    <property type="entry name" value="WD40"/>
    <property type="match status" value="12"/>
</dbReference>
<accession>J4H5D9</accession>
<dbReference type="Pfam" id="PF24796">
    <property type="entry name" value="WDR55"/>
    <property type="match status" value="1"/>
</dbReference>
<dbReference type="RefSeq" id="XP_012185852.1">
    <property type="nucleotide sequence ID" value="XM_012330462.1"/>
</dbReference>
<dbReference type="InterPro" id="IPR050505">
    <property type="entry name" value="WDR55/POC1"/>
</dbReference>
<dbReference type="SUPFAM" id="SSF52540">
    <property type="entry name" value="P-loop containing nucleoside triphosphate hydrolases"/>
    <property type="match status" value="1"/>
</dbReference>
<sequence length="1605" mass="178599">MPDIPVGTQIFDLVFHPITSIVFTGLLTGHVKAFSYDEDGGHSSIFTVRPSKRSCRTLAINEDGSKLWAAGKAKSLNTIDVSTGKIIDVRLNAHDAPINRMKRLQPNLLASGDDDGVIKLWDPRRPDAARQYNHHFDFISDFLWLDDSKQLISTSGDGTLSVVDVRSKKAEPIAQSEDQEDELLSIVSIRGGQKFAVGTQLGILSIFNRRSGWGDCVDRIPGHPHSIDTLCSLPSVYASSQSTFLTGSSDGILRAVQLFPTKLLGVVADHGEFPIERIAVDRDGEGRWVGSAGHEEILKLTDLKEVFEDEGDKDSEKEGSSDVEDSENEQAGGKATTFNIRNEEQNSSESSEQEDAEEEANSRGEDPEAEHEPKQKKRKRNIDNNSLKASKTKKGRNEYIMDIALRGIVTITNVDHKNRVAFLEDADKERLRGVIPQLADEVCEAEQWEIIAGTGNRYLINNVKFKYAAAVDRPYQNGTPVVGKRDGKQWWFIEKVRKGVSDSSSYFIRHNEERSLCWNLCDGTPHTPICLQTDTKDEQSMWNIVPYDMHMSRNHLTNSLSLTPPTIPPSISAFLKNLRICSLRIDENWKVCPSTAIALQVLKCASKMIDEYICIDEDIDGLLKSITAVYEYISKKEILIRDKLVEEVLAKLAQQVLECADFIINYSEKKSFWIQSGQDVQSNTDAEIQHFKVVLDDLIYSLRYRYRCSPSIRIHRATQDLDLSKLGCALAENAGMNSSKKCLSGTRKTLLSMIRDWIYVTGDDARQVFWLSGPAGKGKSAVSHTIASSLDERGELASCISFDRTRRQDYQLEKIFTTIARDMAHNNPLVRRKLADVIHLIDSQHSVDFAWQCEVLFSRPIDAASKIVAAPVVVIFDGLDESGTSDTRKHILRLLAGQLATIPSNVRILVTSRLTEDIQNALHDMPHVVHVSIDFDPISTADDIRYYISTELADASIATYDNHLTILATKSDGLFEWARLACAYIKHTGNTNAVDSSPLDRLNAVVTGASPRSAQLLDDMYKLILDDTIPNDKREEAIPIFRAVMGQILALSEPLPFPGLIAMRLHFPFENDRDAVRRVIQPLGSLLTITTDNYIPVRPLHSSFYEFLMDEVRSAQFFVDPSLAQYHLAISSLRIMESGLRFNICSLENSYLPNAAVKSPGIAERMNDRISPELSYSCRNWIAHVCHTPFDESLAGEIASFFRNECLMYWLEAMALMGRLNDVVGTLPSIAAWFKGLRRYEHVSDAAIEAQCFIQMFGDAITYSTPHLYLSALPLCPAQSSIHRIFSVKIRQTVRVIAGGMDSWPQVQRTLKRHNDRIHSVGISWNGQRIVSGSQDTTAGKSAQNAVTSETLGTQLVGHVEDALLAAISYDGKHAVSVSEGNVINLWNIDGGNLVGSTTIEHADSVLSQVAISSDGRRVVSIFMSGAVYIWDTWARNTTRAFSVQGNGMGLSIVSAAISQDGRRVTSLDNEGTVLVFDTETGQKVGSFPQHLRIDSITISWDGRYLVTNSGRRILIWDIEINEQVNTIELDSRSSATSIAVSGDGRCVVCSFNSSTVHIYNVETGLVQLLSSGRHGNVASIAISQDGRHCLWMYRRSNLRMGYKH</sequence>
<keyword evidence="10" id="KW-1185">Reference proteome</keyword>
<comment type="similarity">
    <text evidence="1">Belongs to the WD repeat WDR55 family.</text>
</comment>
<feature type="domain" description="NACHT" evidence="8">
    <location>
        <begin position="767"/>
        <end position="913"/>
    </location>
</feature>
<feature type="repeat" description="WD" evidence="6">
    <location>
        <begin position="91"/>
        <end position="131"/>
    </location>
</feature>
<dbReference type="Pfam" id="PF00400">
    <property type="entry name" value="WD40"/>
    <property type="match status" value="2"/>
</dbReference>
<dbReference type="SUPFAM" id="SSF50370">
    <property type="entry name" value="Ricin B-like lectins"/>
    <property type="match status" value="1"/>
</dbReference>
<evidence type="ECO:0000256" key="4">
    <source>
        <dbReference type="ARBA" id="ARBA00039238"/>
    </source>
</evidence>
<name>J4H5D9_9APHY</name>
<dbReference type="PROSITE" id="PS50837">
    <property type="entry name" value="NACHT"/>
    <property type="match status" value="1"/>
</dbReference>
<feature type="compositionally biased region" description="Basic and acidic residues" evidence="7">
    <location>
        <begin position="360"/>
        <end position="373"/>
    </location>
</feature>
<dbReference type="PANTHER" id="PTHR44019:SF20">
    <property type="entry name" value="WD REPEAT-CONTAINING PROTEIN 55"/>
    <property type="match status" value="1"/>
</dbReference>
<evidence type="ECO:0000256" key="1">
    <source>
        <dbReference type="ARBA" id="ARBA00007625"/>
    </source>
</evidence>